<name>A0A0R1QFG8_9LACO</name>
<keyword evidence="3" id="KW-1185">Reference proteome</keyword>
<organism evidence="2 3">
    <name type="scientific">Companilactobacillus mindensis DSM 14500</name>
    <dbReference type="NCBI Taxonomy" id="1423770"/>
    <lineage>
        <taxon>Bacteria</taxon>
        <taxon>Bacillati</taxon>
        <taxon>Bacillota</taxon>
        <taxon>Bacilli</taxon>
        <taxon>Lactobacillales</taxon>
        <taxon>Lactobacillaceae</taxon>
        <taxon>Companilactobacillus</taxon>
    </lineage>
</organism>
<sequence length="501" mass="53603">MKKSIKYAGIAAATLLAVAPVAAPVVSSVSETTVKADTTDANTSNMNAYAGQFVNSTLSQTQQDALLSVSKFGTMTLDEFNKGYLQFAPYKLNDNDATLKALSSSDTAKATATVSAVTSKGTKISSATELDNYLNDTTTKAVTITVTFNYNDTNSTAATPVTKTFTVTKAAAVQQKTADLTSAAISYDKSLNVSYNTSAADYGLVASANFSVKDNNGNVLTSPDKNGKTAIRTTLSGLYTSYNDAYNDAYKGAKDGQTVNDVPFNEENTTYYQVVTGTVEADPAFTKLLTNFEENTAKYGLTVNGTTPTGNYNDPTSLQIYTNGDEASITVIREIHVGSKEAASWTTTDTSGVVTTKSASNYYTLVNNENQPVGNRALVKDSAWLTDQYRVNNNGVKQYRVATGEWIDANNVTFSDKATTPSDNSALTDIQNQNGTVTLDAPASFNYLLYTKSGELGNRALSGDSAWKVIQTAKDSKGRTYYRVSTTEWVMEGNGVHFTAE</sequence>
<evidence type="ECO:0000313" key="2">
    <source>
        <dbReference type="EMBL" id="KRL43356.1"/>
    </source>
</evidence>
<reference evidence="2 3" key="1">
    <citation type="journal article" date="2015" name="Genome Announc.">
        <title>Expanding the biotechnology potential of lactobacilli through comparative genomics of 213 strains and associated genera.</title>
        <authorList>
            <person name="Sun Z."/>
            <person name="Harris H.M."/>
            <person name="McCann A."/>
            <person name="Guo C."/>
            <person name="Argimon S."/>
            <person name="Zhang W."/>
            <person name="Yang X."/>
            <person name="Jeffery I.B."/>
            <person name="Cooney J.C."/>
            <person name="Kagawa T.F."/>
            <person name="Liu W."/>
            <person name="Song Y."/>
            <person name="Salvetti E."/>
            <person name="Wrobel A."/>
            <person name="Rasinkangas P."/>
            <person name="Parkhill J."/>
            <person name="Rea M.C."/>
            <person name="O'Sullivan O."/>
            <person name="Ritari J."/>
            <person name="Douillard F.P."/>
            <person name="Paul Ross R."/>
            <person name="Yang R."/>
            <person name="Briner A.E."/>
            <person name="Felis G.E."/>
            <person name="de Vos W.M."/>
            <person name="Barrangou R."/>
            <person name="Klaenhammer T.R."/>
            <person name="Caufield P.W."/>
            <person name="Cui Y."/>
            <person name="Zhang H."/>
            <person name="O'Toole P.W."/>
        </authorList>
    </citation>
    <scope>NUCLEOTIDE SEQUENCE [LARGE SCALE GENOMIC DNA]</scope>
    <source>
        <strain evidence="2 3">DSM 14500</strain>
    </source>
</reference>
<feature type="signal peptide" evidence="1">
    <location>
        <begin position="1"/>
        <end position="23"/>
    </location>
</feature>
<dbReference type="RefSeq" id="WP_057888428.1">
    <property type="nucleotide sequence ID" value="NZ_AZEZ01000088.1"/>
</dbReference>
<accession>A0A0R1QFG8</accession>
<dbReference type="OrthoDB" id="2294419at2"/>
<gene>
    <name evidence="2" type="ORF">FD29_GL001041</name>
</gene>
<dbReference type="Proteomes" id="UP000050872">
    <property type="component" value="Unassembled WGS sequence"/>
</dbReference>
<evidence type="ECO:0000256" key="1">
    <source>
        <dbReference type="SAM" id="SignalP"/>
    </source>
</evidence>
<feature type="chain" id="PRO_5038990208" description="Surface layer protein A domain-containing protein" evidence="1">
    <location>
        <begin position="24"/>
        <end position="501"/>
    </location>
</feature>
<evidence type="ECO:0008006" key="4">
    <source>
        <dbReference type="Google" id="ProtNLM"/>
    </source>
</evidence>
<keyword evidence="1" id="KW-0732">Signal</keyword>
<dbReference type="PATRIC" id="fig|1423770.3.peg.1073"/>
<evidence type="ECO:0000313" key="3">
    <source>
        <dbReference type="Proteomes" id="UP000050872"/>
    </source>
</evidence>
<proteinExistence type="predicted"/>
<dbReference type="EMBL" id="AZEZ01000088">
    <property type="protein sequence ID" value="KRL43356.1"/>
    <property type="molecule type" value="Genomic_DNA"/>
</dbReference>
<protein>
    <recommendedName>
        <fullName evidence="4">Surface layer protein A domain-containing protein</fullName>
    </recommendedName>
</protein>
<dbReference type="AlphaFoldDB" id="A0A0R1QFG8"/>
<comment type="caution">
    <text evidence="2">The sequence shown here is derived from an EMBL/GenBank/DDBJ whole genome shotgun (WGS) entry which is preliminary data.</text>
</comment>